<evidence type="ECO:0000313" key="10">
    <source>
        <dbReference type="Ensembl" id="ENSMMDP00005048156.1"/>
    </source>
</evidence>
<name>A0A668AS28_9TELE</name>
<feature type="transmembrane region" description="Helical" evidence="9">
    <location>
        <begin position="126"/>
        <end position="147"/>
    </location>
</feature>
<dbReference type="Pfam" id="PF00001">
    <property type="entry name" value="7tm_1"/>
    <property type="match status" value="1"/>
</dbReference>
<evidence type="ECO:0000256" key="1">
    <source>
        <dbReference type="ARBA" id="ARBA00004651"/>
    </source>
</evidence>
<feature type="transmembrane region" description="Helical" evidence="9">
    <location>
        <begin position="54"/>
        <end position="76"/>
    </location>
</feature>
<evidence type="ECO:0000313" key="11">
    <source>
        <dbReference type="Proteomes" id="UP000472263"/>
    </source>
</evidence>
<protein>
    <recommendedName>
        <fullName evidence="12">G-protein coupled receptors family 1 profile domain-containing protein</fullName>
    </recommendedName>
</protein>
<evidence type="ECO:0000256" key="6">
    <source>
        <dbReference type="ARBA" id="ARBA00023136"/>
    </source>
</evidence>
<dbReference type="SUPFAM" id="SSF81321">
    <property type="entry name" value="Family A G protein-coupled receptor-like"/>
    <property type="match status" value="1"/>
</dbReference>
<evidence type="ECO:0000256" key="7">
    <source>
        <dbReference type="ARBA" id="ARBA00023170"/>
    </source>
</evidence>
<dbReference type="Proteomes" id="UP000472263">
    <property type="component" value="Chromosome 15"/>
</dbReference>
<evidence type="ECO:0000256" key="5">
    <source>
        <dbReference type="ARBA" id="ARBA00023040"/>
    </source>
</evidence>
<sequence>SLAVQNKKRASLSYENVTCLLLTVPRCISHVGRGYCCLADFELLFLQVRDNHVVSVYVINLLVSDLIQMCCLIMLLTAPNNLIFISDCLYYVGLMARVSFMVCVTMERYLVITWPLWYHFRRNIKVSLVVCFMVWAFSISITQNWAVDKLLAFLCRCRMTTGQEQGQMSTVDSNTLHTVSSM</sequence>
<accession>A0A668AS28</accession>
<dbReference type="PANTHER" id="PTHR11334:SF29">
    <property type="entry name" value="MAS-RELATED G-PROTEIN COUPLED RECEPTOR MEMBER X2"/>
    <property type="match status" value="1"/>
</dbReference>
<dbReference type="InParanoid" id="A0A668AS28"/>
<keyword evidence="6 9" id="KW-0472">Membrane</keyword>
<reference evidence="10" key="1">
    <citation type="submission" date="2019-06" db="EMBL/GenBank/DDBJ databases">
        <authorList>
            <consortium name="Wellcome Sanger Institute Data Sharing"/>
        </authorList>
    </citation>
    <scope>NUCLEOTIDE SEQUENCE [LARGE SCALE GENOMIC DNA]</scope>
</reference>
<evidence type="ECO:0000256" key="4">
    <source>
        <dbReference type="ARBA" id="ARBA00022989"/>
    </source>
</evidence>
<comment type="subcellular location">
    <subcellularLocation>
        <location evidence="1">Cell membrane</location>
        <topology evidence="1">Multi-pass membrane protein</topology>
    </subcellularLocation>
</comment>
<organism evidence="10 11">
    <name type="scientific">Myripristis murdjan</name>
    <name type="common">pinecone soldierfish</name>
    <dbReference type="NCBI Taxonomy" id="586833"/>
    <lineage>
        <taxon>Eukaryota</taxon>
        <taxon>Metazoa</taxon>
        <taxon>Chordata</taxon>
        <taxon>Craniata</taxon>
        <taxon>Vertebrata</taxon>
        <taxon>Euteleostomi</taxon>
        <taxon>Actinopterygii</taxon>
        <taxon>Neopterygii</taxon>
        <taxon>Teleostei</taxon>
        <taxon>Neoteleostei</taxon>
        <taxon>Acanthomorphata</taxon>
        <taxon>Holocentriformes</taxon>
        <taxon>Holocentridae</taxon>
        <taxon>Myripristis</taxon>
    </lineage>
</organism>
<keyword evidence="5" id="KW-0297">G-protein coupled receptor</keyword>
<keyword evidence="2" id="KW-1003">Cell membrane</keyword>
<dbReference type="AlphaFoldDB" id="A0A668AS28"/>
<keyword evidence="8" id="KW-0807">Transducer</keyword>
<feature type="transmembrane region" description="Helical" evidence="9">
    <location>
        <begin position="82"/>
        <end position="105"/>
    </location>
</feature>
<dbReference type="PANTHER" id="PTHR11334">
    <property type="entry name" value="MAS-RELATED G-PROTEIN COUPLED RECEPTOR"/>
    <property type="match status" value="1"/>
</dbReference>
<keyword evidence="3 9" id="KW-0812">Transmembrane</keyword>
<dbReference type="Gene3D" id="1.20.1070.10">
    <property type="entry name" value="Rhodopsin 7-helix transmembrane proteins"/>
    <property type="match status" value="1"/>
</dbReference>
<reference evidence="10" key="3">
    <citation type="submission" date="2025-09" db="UniProtKB">
        <authorList>
            <consortium name="Ensembl"/>
        </authorList>
    </citation>
    <scope>IDENTIFICATION</scope>
</reference>
<dbReference type="InterPro" id="IPR000276">
    <property type="entry name" value="GPCR_Rhodpsn"/>
</dbReference>
<dbReference type="Ensembl" id="ENSMMDT00005049105.1">
    <property type="protein sequence ID" value="ENSMMDP00005048156.1"/>
    <property type="gene ID" value="ENSMMDG00005021907.1"/>
</dbReference>
<evidence type="ECO:0000256" key="2">
    <source>
        <dbReference type="ARBA" id="ARBA00022475"/>
    </source>
</evidence>
<evidence type="ECO:0000256" key="9">
    <source>
        <dbReference type="SAM" id="Phobius"/>
    </source>
</evidence>
<dbReference type="GeneTree" id="ENSGT00980000202755"/>
<evidence type="ECO:0008006" key="12">
    <source>
        <dbReference type="Google" id="ProtNLM"/>
    </source>
</evidence>
<evidence type="ECO:0000256" key="3">
    <source>
        <dbReference type="ARBA" id="ARBA00022692"/>
    </source>
</evidence>
<reference evidence="10" key="2">
    <citation type="submission" date="2025-08" db="UniProtKB">
        <authorList>
            <consortium name="Ensembl"/>
        </authorList>
    </citation>
    <scope>IDENTIFICATION</scope>
</reference>
<keyword evidence="4 9" id="KW-1133">Transmembrane helix</keyword>
<evidence type="ECO:0000256" key="8">
    <source>
        <dbReference type="ARBA" id="ARBA00023224"/>
    </source>
</evidence>
<keyword evidence="11" id="KW-1185">Reference proteome</keyword>
<dbReference type="PRINTS" id="PR00237">
    <property type="entry name" value="GPCRRHODOPSN"/>
</dbReference>
<dbReference type="GO" id="GO:0005886">
    <property type="term" value="C:plasma membrane"/>
    <property type="evidence" value="ECO:0007669"/>
    <property type="project" value="UniProtKB-SubCell"/>
</dbReference>
<proteinExistence type="predicted"/>
<dbReference type="InterPro" id="IPR026234">
    <property type="entry name" value="MRGPCRFAMILY"/>
</dbReference>
<dbReference type="GO" id="GO:0004930">
    <property type="term" value="F:G protein-coupled receptor activity"/>
    <property type="evidence" value="ECO:0007669"/>
    <property type="project" value="UniProtKB-KW"/>
</dbReference>
<keyword evidence="7" id="KW-0675">Receptor</keyword>